<keyword evidence="5" id="KW-0255">Endonuclease</keyword>
<dbReference type="SUPFAM" id="SSF116734">
    <property type="entry name" value="DNA methylase specificity domain"/>
    <property type="match status" value="2"/>
</dbReference>
<accession>A0A087DNY0</accession>
<evidence type="ECO:0000256" key="3">
    <source>
        <dbReference type="ARBA" id="ARBA00023125"/>
    </source>
</evidence>
<dbReference type="Proteomes" id="UP000029091">
    <property type="component" value="Unassembled WGS sequence"/>
</dbReference>
<dbReference type="GO" id="GO:0009307">
    <property type="term" value="P:DNA restriction-modification system"/>
    <property type="evidence" value="ECO:0007669"/>
    <property type="project" value="UniProtKB-KW"/>
</dbReference>
<dbReference type="InterPro" id="IPR044946">
    <property type="entry name" value="Restrct_endonuc_typeI_TRD_sf"/>
</dbReference>
<keyword evidence="5" id="KW-0540">Nuclease</keyword>
<evidence type="ECO:0000313" key="6">
    <source>
        <dbReference type="Proteomes" id="UP000029091"/>
    </source>
</evidence>
<evidence type="ECO:0000259" key="4">
    <source>
        <dbReference type="Pfam" id="PF01420"/>
    </source>
</evidence>
<dbReference type="EMBL" id="JGZQ01000006">
    <property type="protein sequence ID" value="KFI97230.1"/>
    <property type="molecule type" value="Genomic_DNA"/>
</dbReference>
<name>A0A087DNY0_BIFAD</name>
<dbReference type="InterPro" id="IPR000055">
    <property type="entry name" value="Restrct_endonuc_typeI_TRD"/>
</dbReference>
<dbReference type="PANTHER" id="PTHR30408:SF12">
    <property type="entry name" value="TYPE I RESTRICTION ENZYME MJAVIII SPECIFICITY SUBUNIT"/>
    <property type="match status" value="1"/>
</dbReference>
<evidence type="ECO:0000256" key="2">
    <source>
        <dbReference type="ARBA" id="ARBA00022747"/>
    </source>
</evidence>
<comment type="caution">
    <text evidence="5">The sequence shown here is derived from an EMBL/GenBank/DDBJ whole genome shotgun (WGS) entry which is preliminary data.</text>
</comment>
<dbReference type="AlphaFoldDB" id="A0A087DNY0"/>
<sequence length="419" mass="48093">MGCKVVLGDICSFSRGASIPRARMHDTGDYLYIHYGDLYKGFDLRIDVESPSKPIPFILRGEKVKESQCLKDQDIVYVLTSETVDDLGHAYLFNNPQNKLAVSGTETTIVRVKRRDLVIPAYLNYLMSSPCFIGELRRYVRGMKVFRVHPADVSRIEIELPHIETQRKVVSILDSIYTKQRINTQLNGYLLEYLKTYAKTLYCEYENDKNAILPRNWRWAEIAEIAGMVCRGIAPKYSDVSDEVVLGQTCVRSNLILVENGRTHAPRKKTEKWLKKYDLLINSTGVGSLGRTAQVWFEPKKLVADSHITIVRTADPRYALYLGFWAFKHEKHIESLHTGSTGQTELPRDYVKTMRLVLPDDKTLNRFNKIAVPMVELIVANQRENKRLEEIRDRLLPKLMSGEIDVSKIDLMQLNSHLA</sequence>
<dbReference type="Gene3D" id="3.90.220.20">
    <property type="entry name" value="DNA methylase specificity domains"/>
    <property type="match status" value="2"/>
</dbReference>
<organism evidence="5 6">
    <name type="scientific">Bifidobacterium adolescentis JCM 15918</name>
    <dbReference type="NCBI Taxonomy" id="1437612"/>
    <lineage>
        <taxon>Bacteria</taxon>
        <taxon>Bacillati</taxon>
        <taxon>Actinomycetota</taxon>
        <taxon>Actinomycetes</taxon>
        <taxon>Bifidobacteriales</taxon>
        <taxon>Bifidobacteriaceae</taxon>
        <taxon>Bifidobacterium</taxon>
    </lineage>
</organism>
<comment type="similarity">
    <text evidence="1">Belongs to the type-I restriction system S methylase family.</text>
</comment>
<gene>
    <name evidence="5" type="ORF">BSTER_1236</name>
</gene>
<evidence type="ECO:0000256" key="1">
    <source>
        <dbReference type="ARBA" id="ARBA00010923"/>
    </source>
</evidence>
<dbReference type="GO" id="GO:0003677">
    <property type="term" value="F:DNA binding"/>
    <property type="evidence" value="ECO:0007669"/>
    <property type="project" value="UniProtKB-KW"/>
</dbReference>
<dbReference type="GO" id="GO:0004519">
    <property type="term" value="F:endonuclease activity"/>
    <property type="evidence" value="ECO:0007669"/>
    <property type="project" value="UniProtKB-KW"/>
</dbReference>
<dbReference type="PANTHER" id="PTHR30408">
    <property type="entry name" value="TYPE-1 RESTRICTION ENZYME ECOKI SPECIFICITY PROTEIN"/>
    <property type="match status" value="1"/>
</dbReference>
<feature type="domain" description="Type I restriction modification DNA specificity" evidence="4">
    <location>
        <begin position="6"/>
        <end position="187"/>
    </location>
</feature>
<keyword evidence="5" id="KW-0378">Hydrolase</keyword>
<protein>
    <submittedName>
        <fullName evidence="5">Restriction endonuclease S subunit</fullName>
    </submittedName>
</protein>
<dbReference type="Pfam" id="PF01420">
    <property type="entry name" value="Methylase_S"/>
    <property type="match status" value="1"/>
</dbReference>
<dbReference type="InterPro" id="IPR052021">
    <property type="entry name" value="Type-I_RS_S_subunit"/>
</dbReference>
<evidence type="ECO:0000313" key="5">
    <source>
        <dbReference type="EMBL" id="KFI97230.1"/>
    </source>
</evidence>
<keyword evidence="2" id="KW-0680">Restriction system</keyword>
<keyword evidence="3" id="KW-0238">DNA-binding</keyword>
<proteinExistence type="inferred from homology"/>
<reference evidence="5 6" key="1">
    <citation type="submission" date="2014-03" db="EMBL/GenBank/DDBJ databases">
        <title>Genomics of Bifidobacteria.</title>
        <authorList>
            <person name="Ventura M."/>
            <person name="Milani C."/>
            <person name="Lugli G.A."/>
        </authorList>
    </citation>
    <scope>NUCLEOTIDE SEQUENCE [LARGE SCALE GENOMIC DNA]</scope>
    <source>
        <strain evidence="6">JCM 15918</strain>
    </source>
</reference>
<dbReference type="RefSeq" id="WP_080723525.1">
    <property type="nucleotide sequence ID" value="NZ_JDUX01000006.1"/>
</dbReference>